<evidence type="ECO:0000313" key="5">
    <source>
        <dbReference type="Proteomes" id="UP000281192"/>
    </source>
</evidence>
<dbReference type="Pfam" id="PF08239">
    <property type="entry name" value="SH3_3"/>
    <property type="match status" value="1"/>
</dbReference>
<dbReference type="OrthoDB" id="7201328at2"/>
<reference evidence="3 4" key="1">
    <citation type="submission" date="2017-12" db="EMBL/GenBank/DDBJ databases">
        <title>The genome sequence of Caulobacter flavus CGMCC1 15093.</title>
        <authorList>
            <person name="Gao J."/>
            <person name="Mao X."/>
            <person name="Sun J."/>
        </authorList>
    </citation>
    <scope>NUCLEOTIDE SEQUENCE [LARGE SCALE GENOMIC DNA]</scope>
    <source>
        <strain evidence="3 4">CGMCC1 15093</strain>
    </source>
</reference>
<evidence type="ECO:0000313" key="3">
    <source>
        <dbReference type="EMBL" id="PLR19197.1"/>
    </source>
</evidence>
<evidence type="ECO:0000313" key="4">
    <source>
        <dbReference type="Proteomes" id="UP000234483"/>
    </source>
</evidence>
<evidence type="ECO:0000259" key="1">
    <source>
        <dbReference type="Pfam" id="PF08239"/>
    </source>
</evidence>
<dbReference type="KEGG" id="cfh:C1707_02080"/>
<organism evidence="3 4">
    <name type="scientific">Caulobacter flavus</name>
    <dbReference type="NCBI Taxonomy" id="1679497"/>
    <lineage>
        <taxon>Bacteria</taxon>
        <taxon>Pseudomonadati</taxon>
        <taxon>Pseudomonadota</taxon>
        <taxon>Alphaproteobacteria</taxon>
        <taxon>Caulobacterales</taxon>
        <taxon>Caulobacteraceae</taxon>
        <taxon>Caulobacter</taxon>
    </lineage>
</organism>
<proteinExistence type="predicted"/>
<dbReference type="EMBL" id="PJRQ01000008">
    <property type="protein sequence ID" value="PLR19197.1"/>
    <property type="molecule type" value="Genomic_DNA"/>
</dbReference>
<dbReference type="RefSeq" id="WP_101711755.1">
    <property type="nucleotide sequence ID" value="NZ_CP026100.1"/>
</dbReference>
<accession>A0A2N5CZF9</accession>
<evidence type="ECO:0000313" key="2">
    <source>
        <dbReference type="EMBL" id="AYV45123.1"/>
    </source>
</evidence>
<protein>
    <recommendedName>
        <fullName evidence="1">SH3b domain-containing protein</fullName>
    </recommendedName>
</protein>
<dbReference type="EMBL" id="CP026100">
    <property type="protein sequence ID" value="AYV45123.1"/>
    <property type="molecule type" value="Genomic_DNA"/>
</dbReference>
<feature type="domain" description="SH3b" evidence="1">
    <location>
        <begin position="290"/>
        <end position="338"/>
    </location>
</feature>
<dbReference type="Gene3D" id="2.30.30.40">
    <property type="entry name" value="SH3 Domains"/>
    <property type="match status" value="1"/>
</dbReference>
<gene>
    <name evidence="2" type="ORF">C1707_02080</name>
    <name evidence="3" type="ORF">CFHF_04090</name>
</gene>
<dbReference type="Proteomes" id="UP000234483">
    <property type="component" value="Unassembled WGS sequence"/>
</dbReference>
<reference evidence="2 5" key="2">
    <citation type="submission" date="2018-01" db="EMBL/GenBank/DDBJ databases">
        <title>Complete genome sequence of Caulobacter flavus RHGG3.</title>
        <authorList>
            <person name="Yang E."/>
        </authorList>
    </citation>
    <scope>NUCLEOTIDE SEQUENCE [LARGE SCALE GENOMIC DNA]</scope>
    <source>
        <strain evidence="2 5">RHGG3</strain>
    </source>
</reference>
<keyword evidence="5" id="KW-1185">Reference proteome</keyword>
<sequence length="343" mass="35963">MVDRGRALAGIVVGASNSRGRSPSSHIRATRHVTLGCNAATSRPTTNLGVANGGATMRGWMAAICMGLVGLASFAPARGWSAPKREAADARDAELPSCATPLARAVVLPPKTAWWTEAGLSNPESIVKLLALRSGCLRLIEPPAAGAPAPRSPVDYQLVLDIGAAAGGKDSGGGSAGMGKRLSAVTGVLRGRKVDALALITLVETRNSEQIYLAQGAARKKELDFDRARPPAWAAIATTYSNTEFGKVVAAAYFKAYADLVRYLQDHPSAPTDPGDGAGKAHRVTKTMMMREQPSPSSVEVRSLSSNDVVYPTGQKNGVWCEVDDENGNRGWVSSAFITPDGR</sequence>
<name>A0A2N5CZF9_9CAUL</name>
<dbReference type="AlphaFoldDB" id="A0A2N5CZF9"/>
<dbReference type="Proteomes" id="UP000281192">
    <property type="component" value="Chromosome"/>
</dbReference>
<dbReference type="InterPro" id="IPR003646">
    <property type="entry name" value="SH3-like_bac-type"/>
</dbReference>